<proteinExistence type="predicted"/>
<dbReference type="InterPro" id="IPR002713">
    <property type="entry name" value="FF_domain"/>
</dbReference>
<dbReference type="AlphaFoldDB" id="A0A7S2JDG8"/>
<gene>
    <name evidence="5" type="ORF">BRAN1462_LOCUS17019</name>
</gene>
<feature type="compositionally biased region" description="Basic residues" evidence="2">
    <location>
        <begin position="525"/>
        <end position="535"/>
    </location>
</feature>
<feature type="coiled-coil region" evidence="1">
    <location>
        <begin position="432"/>
        <end position="459"/>
    </location>
</feature>
<dbReference type="GO" id="GO:0005685">
    <property type="term" value="C:U1 snRNP"/>
    <property type="evidence" value="ECO:0007669"/>
    <property type="project" value="TreeGrafter"/>
</dbReference>
<dbReference type="PROSITE" id="PS01159">
    <property type="entry name" value="WW_DOMAIN_1"/>
    <property type="match status" value="1"/>
</dbReference>
<dbReference type="PANTHER" id="PTHR11864">
    <property type="entry name" value="PRE-MRNA-PROCESSING PROTEIN PRP40"/>
    <property type="match status" value="1"/>
</dbReference>
<dbReference type="PANTHER" id="PTHR11864:SF0">
    <property type="entry name" value="PRP40 PRE-MRNA PROCESSING FACTOR 40 HOMOLOG A (YEAST)"/>
    <property type="match status" value="1"/>
</dbReference>
<organism evidence="5">
    <name type="scientific">Zooxanthella nutricula</name>
    <dbReference type="NCBI Taxonomy" id="1333877"/>
    <lineage>
        <taxon>Eukaryota</taxon>
        <taxon>Sar</taxon>
        <taxon>Alveolata</taxon>
        <taxon>Dinophyceae</taxon>
        <taxon>Peridiniales</taxon>
        <taxon>Peridiniales incertae sedis</taxon>
        <taxon>Zooxanthella</taxon>
    </lineage>
</organism>
<feature type="domain" description="FF" evidence="4">
    <location>
        <begin position="312"/>
        <end position="374"/>
    </location>
</feature>
<dbReference type="GO" id="GO:0071004">
    <property type="term" value="C:U2-type prespliceosome"/>
    <property type="evidence" value="ECO:0007669"/>
    <property type="project" value="TreeGrafter"/>
</dbReference>
<dbReference type="InterPro" id="IPR001202">
    <property type="entry name" value="WW_dom"/>
</dbReference>
<dbReference type="Pfam" id="PF01846">
    <property type="entry name" value="FF"/>
    <property type="match status" value="3"/>
</dbReference>
<protein>
    <recommendedName>
        <fullName evidence="6">WW domain-containing protein</fullName>
    </recommendedName>
</protein>
<sequence>MGDPANDPSSWTEHTHNDGRRYYYNKVTKQSSWDKPQCLKSDHEKLNTTSWKEYKTADGRDYFYNPVTKQSVWEMPLELKRLRGMDKQEDSDDEQEEEKKEEEPEWKTPEERRAAFRDMLLDKGVKSGMKWEEAAKLCQEDRRFLALNTAGERKQEFSVYVTQTKKREKEEEREKRKRARDDFVEALGKWPDLKPDARYKDAAEYLCESECFKLIEEDERDELFQDFMDEHEKKLKEDRRKQRKEHVEQIKKLYEEHSNISITSRWQDVKDALRDSDTYKWLSKLEALTSWEEWTADVGKSEVETKSKAKFRHERKNRDAFRALVKEHHEQGKIKVSTVWQDYVKDVKSDAQYLDILGQPGSTPHDIFDDLVEELNSKVKEDRAKIKKWAKAAGMTISSASTFEEFEETLQKQEGYAQVPEDTVRGVFDSLHQKAKEQEENAERDAKKSRKRFVELLQKTREVTDKTTYEQAAKLLGKSSAWESVDDATRKQCFDIFVDQLKIQSAARKGKDKDAGSGGSEAERKPKKKAEKGKKRAQEEPPEEPPEKKSKKTKKK</sequence>
<reference evidence="5" key="1">
    <citation type="submission" date="2021-01" db="EMBL/GenBank/DDBJ databases">
        <authorList>
            <person name="Corre E."/>
            <person name="Pelletier E."/>
            <person name="Niang G."/>
            <person name="Scheremetjew M."/>
            <person name="Finn R."/>
            <person name="Kale V."/>
            <person name="Holt S."/>
            <person name="Cochrane G."/>
            <person name="Meng A."/>
            <person name="Brown T."/>
            <person name="Cohen L."/>
        </authorList>
    </citation>
    <scope>NUCLEOTIDE SEQUENCE</scope>
    <source>
        <strain evidence="5">RCC3387</strain>
    </source>
</reference>
<dbReference type="Gene3D" id="1.10.10.440">
    <property type="entry name" value="FF domain"/>
    <property type="match status" value="4"/>
</dbReference>
<evidence type="ECO:0000313" key="5">
    <source>
        <dbReference type="EMBL" id="CAD9544757.1"/>
    </source>
</evidence>
<evidence type="ECO:0008006" key="6">
    <source>
        <dbReference type="Google" id="ProtNLM"/>
    </source>
</evidence>
<accession>A0A7S2JDG8</accession>
<evidence type="ECO:0000259" key="4">
    <source>
        <dbReference type="PROSITE" id="PS51676"/>
    </source>
</evidence>
<dbReference type="GO" id="GO:0003723">
    <property type="term" value="F:RNA binding"/>
    <property type="evidence" value="ECO:0007669"/>
    <property type="project" value="TreeGrafter"/>
</dbReference>
<feature type="region of interest" description="Disordered" evidence="2">
    <location>
        <begin position="82"/>
        <end position="113"/>
    </location>
</feature>
<dbReference type="InterPro" id="IPR039726">
    <property type="entry name" value="Prp40-like"/>
</dbReference>
<dbReference type="PROSITE" id="PS51676">
    <property type="entry name" value="FF"/>
    <property type="match status" value="2"/>
</dbReference>
<evidence type="ECO:0000256" key="1">
    <source>
        <dbReference type="SAM" id="Coils"/>
    </source>
</evidence>
<dbReference type="SUPFAM" id="SSF51045">
    <property type="entry name" value="WW domain"/>
    <property type="match status" value="2"/>
</dbReference>
<dbReference type="CDD" id="cd00201">
    <property type="entry name" value="WW"/>
    <property type="match status" value="2"/>
</dbReference>
<dbReference type="SUPFAM" id="SSF81698">
    <property type="entry name" value="FF domain"/>
    <property type="match status" value="5"/>
</dbReference>
<dbReference type="SMART" id="SM00456">
    <property type="entry name" value="WW"/>
    <property type="match status" value="2"/>
</dbReference>
<evidence type="ECO:0000256" key="2">
    <source>
        <dbReference type="SAM" id="MobiDB-lite"/>
    </source>
</evidence>
<feature type="domain" description="WW" evidence="3">
    <location>
        <begin position="51"/>
        <end position="78"/>
    </location>
</feature>
<dbReference type="SMART" id="SM00441">
    <property type="entry name" value="FF"/>
    <property type="match status" value="5"/>
</dbReference>
<dbReference type="GO" id="GO:0045292">
    <property type="term" value="P:mRNA cis splicing, via spliceosome"/>
    <property type="evidence" value="ECO:0007669"/>
    <property type="project" value="InterPro"/>
</dbReference>
<feature type="compositionally biased region" description="Basic and acidic residues" evidence="2">
    <location>
        <begin position="97"/>
        <end position="113"/>
    </location>
</feature>
<feature type="domain" description="FF" evidence="4">
    <location>
        <begin position="444"/>
        <end position="500"/>
    </location>
</feature>
<dbReference type="InterPro" id="IPR036020">
    <property type="entry name" value="WW_dom_sf"/>
</dbReference>
<dbReference type="EMBL" id="HBGW01026760">
    <property type="protein sequence ID" value="CAD9544757.1"/>
    <property type="molecule type" value="Transcribed_RNA"/>
</dbReference>
<feature type="region of interest" description="Disordered" evidence="2">
    <location>
        <begin position="505"/>
        <end position="556"/>
    </location>
</feature>
<dbReference type="Pfam" id="PF25432">
    <property type="entry name" value="FF_PRPF40A"/>
    <property type="match status" value="1"/>
</dbReference>
<dbReference type="PROSITE" id="PS50020">
    <property type="entry name" value="WW_DOMAIN_2"/>
    <property type="match status" value="2"/>
</dbReference>
<name>A0A7S2JDG8_9DINO</name>
<evidence type="ECO:0000259" key="3">
    <source>
        <dbReference type="PROSITE" id="PS50020"/>
    </source>
</evidence>
<dbReference type="InterPro" id="IPR036517">
    <property type="entry name" value="FF_domain_sf"/>
</dbReference>
<keyword evidence="1" id="KW-0175">Coiled coil</keyword>
<feature type="domain" description="WW" evidence="3">
    <location>
        <begin position="5"/>
        <end position="38"/>
    </location>
</feature>
<dbReference type="Gene3D" id="2.20.70.10">
    <property type="match status" value="2"/>
</dbReference>
<dbReference type="Pfam" id="PF00397">
    <property type="entry name" value="WW"/>
    <property type="match status" value="2"/>
</dbReference>